<dbReference type="AlphaFoldDB" id="A0A498K807"/>
<organism evidence="1 2">
    <name type="scientific">Malus domestica</name>
    <name type="common">Apple</name>
    <name type="synonym">Pyrus malus</name>
    <dbReference type="NCBI Taxonomy" id="3750"/>
    <lineage>
        <taxon>Eukaryota</taxon>
        <taxon>Viridiplantae</taxon>
        <taxon>Streptophyta</taxon>
        <taxon>Embryophyta</taxon>
        <taxon>Tracheophyta</taxon>
        <taxon>Spermatophyta</taxon>
        <taxon>Magnoliopsida</taxon>
        <taxon>eudicotyledons</taxon>
        <taxon>Gunneridae</taxon>
        <taxon>Pentapetalae</taxon>
        <taxon>rosids</taxon>
        <taxon>fabids</taxon>
        <taxon>Rosales</taxon>
        <taxon>Rosaceae</taxon>
        <taxon>Amygdaloideae</taxon>
        <taxon>Maleae</taxon>
        <taxon>Malus</taxon>
    </lineage>
</organism>
<dbReference type="Proteomes" id="UP000290289">
    <property type="component" value="Chromosome 3"/>
</dbReference>
<accession>A0A498K807</accession>
<dbReference type="EMBL" id="RDQH01000329">
    <property type="protein sequence ID" value="RXI04390.1"/>
    <property type="molecule type" value="Genomic_DNA"/>
</dbReference>
<sequence length="92" mass="10633">MGKQLQHQDSSVGGNRPGSMWSLMSILDYHQWSNVKKILPTESVQEEDEWDKIAPFEELKFENEEKVPSMSIARSPPEEIYHCLILTLFLPS</sequence>
<name>A0A498K807_MALDO</name>
<gene>
    <name evidence="1" type="ORF">DVH24_038664</name>
</gene>
<proteinExistence type="predicted"/>
<comment type="caution">
    <text evidence="1">The sequence shown here is derived from an EMBL/GenBank/DDBJ whole genome shotgun (WGS) entry which is preliminary data.</text>
</comment>
<evidence type="ECO:0000313" key="2">
    <source>
        <dbReference type="Proteomes" id="UP000290289"/>
    </source>
</evidence>
<reference evidence="1 2" key="1">
    <citation type="submission" date="2018-10" db="EMBL/GenBank/DDBJ databases">
        <title>A high-quality apple genome assembly.</title>
        <authorList>
            <person name="Hu J."/>
        </authorList>
    </citation>
    <scope>NUCLEOTIDE SEQUENCE [LARGE SCALE GENOMIC DNA]</scope>
    <source>
        <strain evidence="2">cv. HFTH1</strain>
        <tissue evidence="1">Young leaf</tissue>
    </source>
</reference>
<protein>
    <submittedName>
        <fullName evidence="1">Uncharacterized protein</fullName>
    </submittedName>
</protein>
<keyword evidence="2" id="KW-1185">Reference proteome</keyword>
<evidence type="ECO:0000313" key="1">
    <source>
        <dbReference type="EMBL" id="RXI04390.1"/>
    </source>
</evidence>